<dbReference type="AlphaFoldDB" id="A0A380JY26"/>
<dbReference type="PANTHER" id="PTHR46558">
    <property type="entry name" value="TRACRIPTIONAL REGULATORY PROTEIN-RELATED-RELATED"/>
    <property type="match status" value="1"/>
</dbReference>
<evidence type="ECO:0000256" key="1">
    <source>
        <dbReference type="ARBA" id="ARBA00023125"/>
    </source>
</evidence>
<dbReference type="SUPFAM" id="SSF47413">
    <property type="entry name" value="lambda repressor-like DNA-binding domains"/>
    <property type="match status" value="1"/>
</dbReference>
<evidence type="ECO:0000313" key="3">
    <source>
        <dbReference type="EMBL" id="SUN50366.1"/>
    </source>
</evidence>
<dbReference type="PROSITE" id="PS50943">
    <property type="entry name" value="HTH_CROC1"/>
    <property type="match status" value="1"/>
</dbReference>
<dbReference type="Pfam" id="PF01381">
    <property type="entry name" value="HTH_3"/>
    <property type="match status" value="1"/>
</dbReference>
<organism evidence="3 4">
    <name type="scientific">Streptococcus dysgalactiae subsp. dysgalactiae</name>
    <dbReference type="NCBI Taxonomy" id="99822"/>
    <lineage>
        <taxon>Bacteria</taxon>
        <taxon>Bacillati</taxon>
        <taxon>Bacillota</taxon>
        <taxon>Bacilli</taxon>
        <taxon>Lactobacillales</taxon>
        <taxon>Streptococcaceae</taxon>
        <taxon>Streptococcus</taxon>
    </lineage>
</organism>
<gene>
    <name evidence="3" type="primary">immR_3</name>
    <name evidence="3" type="ORF">NCTC4670_01349</name>
</gene>
<dbReference type="EMBL" id="UHFG01000004">
    <property type="protein sequence ID" value="SUN50366.1"/>
    <property type="molecule type" value="Genomic_DNA"/>
</dbReference>
<dbReference type="RefSeq" id="WP_018366732.1">
    <property type="nucleotide sequence ID" value="NZ_JAIFRS010000044.1"/>
</dbReference>
<proteinExistence type="predicted"/>
<protein>
    <submittedName>
        <fullName evidence="3">Putative transcriptional regulator</fullName>
    </submittedName>
</protein>
<name>A0A380JY26_STRDY</name>
<dbReference type="PANTHER" id="PTHR46558:SF11">
    <property type="entry name" value="HTH-TYPE TRANSCRIPTIONAL REGULATOR XRE"/>
    <property type="match status" value="1"/>
</dbReference>
<dbReference type="InterPro" id="IPR010982">
    <property type="entry name" value="Lambda_DNA-bd_dom_sf"/>
</dbReference>
<dbReference type="Proteomes" id="UP000254797">
    <property type="component" value="Unassembled WGS sequence"/>
</dbReference>
<accession>A0A380JY26</accession>
<dbReference type="CDD" id="cd00093">
    <property type="entry name" value="HTH_XRE"/>
    <property type="match status" value="1"/>
</dbReference>
<dbReference type="SMART" id="SM00530">
    <property type="entry name" value="HTH_XRE"/>
    <property type="match status" value="1"/>
</dbReference>
<dbReference type="GO" id="GO:0003677">
    <property type="term" value="F:DNA binding"/>
    <property type="evidence" value="ECO:0007669"/>
    <property type="project" value="UniProtKB-KW"/>
</dbReference>
<dbReference type="Gene3D" id="1.10.260.40">
    <property type="entry name" value="lambda repressor-like DNA-binding domains"/>
    <property type="match status" value="1"/>
</dbReference>
<evidence type="ECO:0000259" key="2">
    <source>
        <dbReference type="PROSITE" id="PS50943"/>
    </source>
</evidence>
<reference evidence="3 4" key="1">
    <citation type="submission" date="2018-06" db="EMBL/GenBank/DDBJ databases">
        <authorList>
            <consortium name="Pathogen Informatics"/>
            <person name="Doyle S."/>
        </authorList>
    </citation>
    <scope>NUCLEOTIDE SEQUENCE [LARGE SCALE GENOMIC DNA]</scope>
    <source>
        <strain evidence="3 4">NCTC4670</strain>
    </source>
</reference>
<feature type="domain" description="HTH cro/C1-type" evidence="2">
    <location>
        <begin position="6"/>
        <end position="60"/>
    </location>
</feature>
<keyword evidence="1" id="KW-0238">DNA-binding</keyword>
<evidence type="ECO:0000313" key="4">
    <source>
        <dbReference type="Proteomes" id="UP000254797"/>
    </source>
</evidence>
<dbReference type="InterPro" id="IPR001387">
    <property type="entry name" value="Cro/C1-type_HTH"/>
</dbReference>
<sequence length="121" mass="14244">MLNERLKELRKSFKLTQVEIAKELNISQPAYGDWERGKFEPSPEKLKTLANFFNVSTDYLLGNTNIKNPDEINLSDFEILFRKTSDNLTDEEKIELEQDLKRVLAERQKIIDERKNKKGNQ</sequence>